<dbReference type="InterPro" id="IPR007627">
    <property type="entry name" value="RNA_pol_sigma70_r2"/>
</dbReference>
<dbReference type="SUPFAM" id="SSF88659">
    <property type="entry name" value="Sigma3 and sigma4 domains of RNA polymerase sigma factors"/>
    <property type="match status" value="1"/>
</dbReference>
<dbReference type="OrthoDB" id="9780299at2"/>
<dbReference type="InterPro" id="IPR013324">
    <property type="entry name" value="RNA_pol_sigma_r3/r4-like"/>
</dbReference>
<dbReference type="Proteomes" id="UP000297654">
    <property type="component" value="Unassembled WGS sequence"/>
</dbReference>
<comment type="caution">
    <text evidence="8">The sequence shown here is derived from an EMBL/GenBank/DDBJ whole genome shotgun (WGS) entry which is preliminary data.</text>
</comment>
<gene>
    <name evidence="8" type="ORF">E3O10_14065</name>
</gene>
<reference evidence="8 9" key="1">
    <citation type="submission" date="2019-03" db="EMBL/GenBank/DDBJ databases">
        <title>Genomics of glacier-inhabiting Cryobacterium strains.</title>
        <authorList>
            <person name="Liu Q."/>
            <person name="Xin Y.-H."/>
        </authorList>
    </citation>
    <scope>NUCLEOTIDE SEQUENCE [LARGE SCALE GENOMIC DNA]</scope>
    <source>
        <strain evidence="8 9">Hh15</strain>
    </source>
</reference>
<evidence type="ECO:0000259" key="7">
    <source>
        <dbReference type="Pfam" id="PF20239"/>
    </source>
</evidence>
<dbReference type="Gene3D" id="1.10.10.10">
    <property type="entry name" value="Winged helix-like DNA-binding domain superfamily/Winged helix DNA-binding domain"/>
    <property type="match status" value="1"/>
</dbReference>
<keyword evidence="2" id="KW-0805">Transcription regulation</keyword>
<sequence>MLQNERCQVLASLTRLTGDLGLAEDAVQDASISALQTWPRTGIPPNPRAWLIVTARHRAIDVLRREGSRFAKEREAALMQLHEAPDDFSVGVLRDDQLRLIFTCCHPALAAEAQVALSLRVLCGLSVAEVARALLVPEATMAKRLTRARQKIAAAGIRYRVPDDVDLPDRMRVVATTVFLLFTEGYASRSAGAHERRSLAEEAVRLGRLLVQLLPGEAVLEGLLATMLLQHSRRDARFDSAGDIVLLADQDRARWDLALATEGVELAASAIRRSRNAPERFAVVAAISACHAIARTAEDTDWNAIVSWYDVLARLDPSPVVLLNRAAALAECGQVLEALAAVDALHGLDDYFWLHATRAELLRRLGRGTDAAVAAALARRLTDSPAQQRLLEHRHPGL</sequence>
<dbReference type="PANTHER" id="PTHR47756:SF2">
    <property type="entry name" value="BLL6612 PROTEIN"/>
    <property type="match status" value="1"/>
</dbReference>
<dbReference type="GO" id="GO:0016987">
    <property type="term" value="F:sigma factor activity"/>
    <property type="evidence" value="ECO:0007669"/>
    <property type="project" value="UniProtKB-KW"/>
</dbReference>
<proteinExistence type="inferred from homology"/>
<comment type="similarity">
    <text evidence="1">Belongs to the sigma-70 factor family. ECF subfamily.</text>
</comment>
<protein>
    <submittedName>
        <fullName evidence="8">Sigma-70 family RNA polymerase sigma factor</fullName>
    </submittedName>
</protein>
<evidence type="ECO:0000256" key="4">
    <source>
        <dbReference type="ARBA" id="ARBA00023163"/>
    </source>
</evidence>
<dbReference type="GO" id="GO:0006352">
    <property type="term" value="P:DNA-templated transcription initiation"/>
    <property type="evidence" value="ECO:0007669"/>
    <property type="project" value="InterPro"/>
</dbReference>
<evidence type="ECO:0000313" key="8">
    <source>
        <dbReference type="EMBL" id="TFB86778.1"/>
    </source>
</evidence>
<organism evidence="8 9">
    <name type="scientific">Cryobacterium luteum</name>
    <dbReference type="NCBI Taxonomy" id="1424661"/>
    <lineage>
        <taxon>Bacteria</taxon>
        <taxon>Bacillati</taxon>
        <taxon>Actinomycetota</taxon>
        <taxon>Actinomycetes</taxon>
        <taxon>Micrococcales</taxon>
        <taxon>Microbacteriaceae</taxon>
        <taxon>Cryobacterium</taxon>
    </lineage>
</organism>
<evidence type="ECO:0000256" key="3">
    <source>
        <dbReference type="ARBA" id="ARBA00023082"/>
    </source>
</evidence>
<dbReference type="Gene3D" id="1.10.1740.10">
    <property type="match status" value="1"/>
</dbReference>
<evidence type="ECO:0000259" key="5">
    <source>
        <dbReference type="Pfam" id="PF04542"/>
    </source>
</evidence>
<name>A0A5F0D1L8_9MICO</name>
<dbReference type="PANTHER" id="PTHR47756">
    <property type="entry name" value="BLL6612 PROTEIN-RELATED"/>
    <property type="match status" value="1"/>
</dbReference>
<evidence type="ECO:0000313" key="9">
    <source>
        <dbReference type="Proteomes" id="UP000297654"/>
    </source>
</evidence>
<keyword evidence="3" id="KW-0731">Sigma factor</keyword>
<dbReference type="NCBIfam" id="TIGR02937">
    <property type="entry name" value="sigma70-ECF"/>
    <property type="match status" value="1"/>
</dbReference>
<accession>A0A5F0D1L8</accession>
<evidence type="ECO:0000256" key="2">
    <source>
        <dbReference type="ARBA" id="ARBA00023015"/>
    </source>
</evidence>
<dbReference type="InterPro" id="IPR013249">
    <property type="entry name" value="RNA_pol_sigma70_r4_t2"/>
</dbReference>
<dbReference type="Pfam" id="PF20239">
    <property type="entry name" value="DUF6596"/>
    <property type="match status" value="1"/>
</dbReference>
<feature type="domain" description="RNA polymerase sigma-70 region 2" evidence="5">
    <location>
        <begin position="8"/>
        <end position="67"/>
    </location>
</feature>
<dbReference type="EMBL" id="SOFF01000033">
    <property type="protein sequence ID" value="TFB86778.1"/>
    <property type="molecule type" value="Genomic_DNA"/>
</dbReference>
<dbReference type="InterPro" id="IPR046531">
    <property type="entry name" value="DUF6596"/>
</dbReference>
<dbReference type="Pfam" id="PF08281">
    <property type="entry name" value="Sigma70_r4_2"/>
    <property type="match status" value="1"/>
</dbReference>
<feature type="domain" description="DUF6596" evidence="7">
    <location>
        <begin position="170"/>
        <end position="270"/>
    </location>
</feature>
<evidence type="ECO:0000256" key="1">
    <source>
        <dbReference type="ARBA" id="ARBA00010641"/>
    </source>
</evidence>
<dbReference type="InterPro" id="IPR014284">
    <property type="entry name" value="RNA_pol_sigma-70_dom"/>
</dbReference>
<evidence type="ECO:0000259" key="6">
    <source>
        <dbReference type="Pfam" id="PF08281"/>
    </source>
</evidence>
<dbReference type="InterPro" id="IPR036388">
    <property type="entry name" value="WH-like_DNA-bd_sf"/>
</dbReference>
<keyword evidence="4" id="KW-0804">Transcription</keyword>
<dbReference type="InterPro" id="IPR013325">
    <property type="entry name" value="RNA_pol_sigma_r2"/>
</dbReference>
<keyword evidence="9" id="KW-1185">Reference proteome</keyword>
<feature type="domain" description="RNA polymerase sigma factor 70 region 4 type 2" evidence="6">
    <location>
        <begin position="101"/>
        <end position="152"/>
    </location>
</feature>
<dbReference type="AlphaFoldDB" id="A0A5F0D1L8"/>
<dbReference type="GO" id="GO:0003677">
    <property type="term" value="F:DNA binding"/>
    <property type="evidence" value="ECO:0007669"/>
    <property type="project" value="InterPro"/>
</dbReference>
<dbReference type="SUPFAM" id="SSF88946">
    <property type="entry name" value="Sigma2 domain of RNA polymerase sigma factors"/>
    <property type="match status" value="1"/>
</dbReference>
<dbReference type="Pfam" id="PF04542">
    <property type="entry name" value="Sigma70_r2"/>
    <property type="match status" value="1"/>
</dbReference>